<gene>
    <name evidence="1" type="ORF">ECRASSUSDP1_LOCUS20042</name>
</gene>
<dbReference type="EMBL" id="CAMPGE010020393">
    <property type="protein sequence ID" value="CAI2378644.1"/>
    <property type="molecule type" value="Genomic_DNA"/>
</dbReference>
<protein>
    <submittedName>
        <fullName evidence="1">Uncharacterized protein</fullName>
    </submittedName>
</protein>
<name>A0AAD1XTK4_EUPCR</name>
<evidence type="ECO:0000313" key="2">
    <source>
        <dbReference type="Proteomes" id="UP001295684"/>
    </source>
</evidence>
<comment type="caution">
    <text evidence="1">The sequence shown here is derived from an EMBL/GenBank/DDBJ whole genome shotgun (WGS) entry which is preliminary data.</text>
</comment>
<reference evidence="1" key="1">
    <citation type="submission" date="2023-07" db="EMBL/GenBank/DDBJ databases">
        <authorList>
            <consortium name="AG Swart"/>
            <person name="Singh M."/>
            <person name="Singh A."/>
            <person name="Seah K."/>
            <person name="Emmerich C."/>
        </authorList>
    </citation>
    <scope>NUCLEOTIDE SEQUENCE</scope>
    <source>
        <strain evidence="1">DP1</strain>
    </source>
</reference>
<accession>A0AAD1XTK4</accession>
<proteinExistence type="predicted"/>
<dbReference type="Proteomes" id="UP001295684">
    <property type="component" value="Unassembled WGS sequence"/>
</dbReference>
<organism evidence="1 2">
    <name type="scientific">Euplotes crassus</name>
    <dbReference type="NCBI Taxonomy" id="5936"/>
    <lineage>
        <taxon>Eukaryota</taxon>
        <taxon>Sar</taxon>
        <taxon>Alveolata</taxon>
        <taxon>Ciliophora</taxon>
        <taxon>Intramacronucleata</taxon>
        <taxon>Spirotrichea</taxon>
        <taxon>Hypotrichia</taxon>
        <taxon>Euplotida</taxon>
        <taxon>Euplotidae</taxon>
        <taxon>Moneuplotes</taxon>
    </lineage>
</organism>
<dbReference type="AlphaFoldDB" id="A0AAD1XTK4"/>
<keyword evidence="2" id="KW-1185">Reference proteome</keyword>
<evidence type="ECO:0000313" key="1">
    <source>
        <dbReference type="EMBL" id="CAI2378644.1"/>
    </source>
</evidence>
<sequence>MYISMFDKIILLTKFPPSIHITTHEDLFILTSSFISDSSNLMRELIYSIHIFCQRTFIRTIKMILHFCWARRRSEQQESLCVNSSRANPCFSFNGLIGSGVFLFWKGFQCGTDLPNFVAF</sequence>